<dbReference type="InterPro" id="IPR037523">
    <property type="entry name" value="VOC_core"/>
</dbReference>
<dbReference type="RefSeq" id="WP_330135891.1">
    <property type="nucleotide sequence ID" value="NZ_JAUTXY010000014.1"/>
</dbReference>
<organism evidence="2 3">
    <name type="scientific">Rhodococcus artemisiae</name>
    <dbReference type="NCBI Taxonomy" id="714159"/>
    <lineage>
        <taxon>Bacteria</taxon>
        <taxon>Bacillati</taxon>
        <taxon>Actinomycetota</taxon>
        <taxon>Actinomycetes</taxon>
        <taxon>Mycobacteriales</taxon>
        <taxon>Nocardiaceae</taxon>
        <taxon>Rhodococcus</taxon>
    </lineage>
</organism>
<dbReference type="PANTHER" id="PTHR34109:SF1">
    <property type="entry name" value="VOC DOMAIN-CONTAINING PROTEIN"/>
    <property type="match status" value="1"/>
</dbReference>
<proteinExistence type="predicted"/>
<name>A0ABU7LGM4_9NOCA</name>
<dbReference type="PANTHER" id="PTHR34109">
    <property type="entry name" value="BNAUNNG04460D PROTEIN-RELATED"/>
    <property type="match status" value="1"/>
</dbReference>
<dbReference type="PROSITE" id="PS51819">
    <property type="entry name" value="VOC"/>
    <property type="match status" value="1"/>
</dbReference>
<comment type="caution">
    <text evidence="2">The sequence shown here is derived from an EMBL/GenBank/DDBJ whole genome shotgun (WGS) entry which is preliminary data.</text>
</comment>
<feature type="domain" description="VOC" evidence="1">
    <location>
        <begin position="1"/>
        <end position="123"/>
    </location>
</feature>
<evidence type="ECO:0000313" key="2">
    <source>
        <dbReference type="EMBL" id="MEE2060707.1"/>
    </source>
</evidence>
<sequence>MNTVTPHLLYEDVESALSFLTRAFGFEETLRYNDPAGYVSHAEMRLGEAVIMLGDPGPDYRGPGRRGGATVQIHVQVDDVDSLCRRAREAGANITADLEDQPYGDRSFSADDPEGHAWTFGQTIREVAPEDWGAVAT</sequence>
<evidence type="ECO:0000313" key="3">
    <source>
        <dbReference type="Proteomes" id="UP001336020"/>
    </source>
</evidence>
<dbReference type="Gene3D" id="3.30.720.110">
    <property type="match status" value="1"/>
</dbReference>
<dbReference type="InterPro" id="IPR004360">
    <property type="entry name" value="Glyas_Fos-R_dOase_dom"/>
</dbReference>
<keyword evidence="3" id="KW-1185">Reference proteome</keyword>
<protein>
    <submittedName>
        <fullName evidence="2">VOC family protein</fullName>
    </submittedName>
</protein>
<reference evidence="2 3" key="1">
    <citation type="submission" date="2023-07" db="EMBL/GenBank/DDBJ databases">
        <authorList>
            <person name="Girao M."/>
            <person name="Carvalho M.F."/>
        </authorList>
    </citation>
    <scope>NUCLEOTIDE SEQUENCE [LARGE SCALE GENOMIC DNA]</scope>
    <source>
        <strain evidence="2 3">YIM65754</strain>
    </source>
</reference>
<evidence type="ECO:0000259" key="1">
    <source>
        <dbReference type="PROSITE" id="PS51819"/>
    </source>
</evidence>
<dbReference type="Pfam" id="PF00903">
    <property type="entry name" value="Glyoxalase"/>
    <property type="match status" value="1"/>
</dbReference>
<accession>A0ABU7LGM4</accession>
<gene>
    <name evidence="2" type="ORF">Q7514_24615</name>
</gene>
<dbReference type="SUPFAM" id="SSF54593">
    <property type="entry name" value="Glyoxalase/Bleomycin resistance protein/Dihydroxybiphenyl dioxygenase"/>
    <property type="match status" value="1"/>
</dbReference>
<dbReference type="Proteomes" id="UP001336020">
    <property type="component" value="Unassembled WGS sequence"/>
</dbReference>
<dbReference type="InterPro" id="IPR029068">
    <property type="entry name" value="Glyas_Bleomycin-R_OHBP_Dase"/>
</dbReference>
<dbReference type="Gene3D" id="3.30.720.120">
    <property type="match status" value="1"/>
</dbReference>
<dbReference type="EMBL" id="JAUTXY010000014">
    <property type="protein sequence ID" value="MEE2060707.1"/>
    <property type="molecule type" value="Genomic_DNA"/>
</dbReference>